<name>A0A7S0DTM0_9EUKA</name>
<evidence type="ECO:0000256" key="1">
    <source>
        <dbReference type="ARBA" id="ARBA00011012"/>
    </source>
</evidence>
<dbReference type="GO" id="GO:0035556">
    <property type="term" value="P:intracellular signal transduction"/>
    <property type="evidence" value="ECO:0007669"/>
    <property type="project" value="TreeGrafter"/>
</dbReference>
<dbReference type="SUPFAM" id="SSF48371">
    <property type="entry name" value="ARM repeat"/>
    <property type="match status" value="1"/>
</dbReference>
<dbReference type="GO" id="GO:0043539">
    <property type="term" value="F:protein serine/threonine kinase activator activity"/>
    <property type="evidence" value="ECO:0007669"/>
    <property type="project" value="TreeGrafter"/>
</dbReference>
<dbReference type="InterPro" id="IPR011989">
    <property type="entry name" value="ARM-like"/>
</dbReference>
<dbReference type="PANTHER" id="PTHR10182:SF3">
    <property type="entry name" value="PROTEIN MO25"/>
    <property type="match status" value="1"/>
</dbReference>
<dbReference type="Gene3D" id="1.25.10.10">
    <property type="entry name" value="Leucine-rich Repeat Variant"/>
    <property type="match status" value="1"/>
</dbReference>
<dbReference type="Pfam" id="PF08569">
    <property type="entry name" value="Mo25"/>
    <property type="match status" value="1"/>
</dbReference>
<organism evidence="2">
    <name type="scientific">Amorphochlora amoebiformis</name>
    <dbReference type="NCBI Taxonomy" id="1561963"/>
    <lineage>
        <taxon>Eukaryota</taxon>
        <taxon>Sar</taxon>
        <taxon>Rhizaria</taxon>
        <taxon>Cercozoa</taxon>
        <taxon>Chlorarachniophyceae</taxon>
        <taxon>Amorphochlora</taxon>
    </lineage>
</organism>
<dbReference type="InterPro" id="IPR016024">
    <property type="entry name" value="ARM-type_fold"/>
</dbReference>
<proteinExistence type="inferred from homology"/>
<dbReference type="InterPro" id="IPR013878">
    <property type="entry name" value="Mo25"/>
</dbReference>
<reference evidence="2" key="1">
    <citation type="submission" date="2021-01" db="EMBL/GenBank/DDBJ databases">
        <authorList>
            <person name="Corre E."/>
            <person name="Pelletier E."/>
            <person name="Niang G."/>
            <person name="Scheremetjew M."/>
            <person name="Finn R."/>
            <person name="Kale V."/>
            <person name="Holt S."/>
            <person name="Cochrane G."/>
            <person name="Meng A."/>
            <person name="Brown T."/>
            <person name="Cohen L."/>
        </authorList>
    </citation>
    <scope>NUCLEOTIDE SEQUENCE</scope>
    <source>
        <strain evidence="2">CCMP2058</strain>
    </source>
</reference>
<sequence>MLRGIFRKKSNTSLDSATSTILQAHKKLSVRTADTKDVKEKSKKAAIKALSTGIADLAAALRDKEEELKLSDCRLLKKTSSAFAEILTESYQLLDFETRKLLISVCSKMLQGIVFMQYLANHPRILSFFVDQLSVPQIGARNIAQRMVKDICSYEALHQQFFAHDGKIFWVILSGMSAKPFDIIASSTEMVMELSGSRMFRLHSKLLRELHNMLETKSSPLVPQFYAISCLRSLLTRRTNQKLMISYVSDSSNLVRLLDYSTQPKSVTIQKELFNILKLFIANPDKGESVEKLLLANKKALLELVQKSSSSPKNATWISNYFTAPRKLETVVNANAPAESA</sequence>
<dbReference type="EMBL" id="HBEM01035190">
    <property type="protein sequence ID" value="CAD8465121.1"/>
    <property type="molecule type" value="Transcribed_RNA"/>
</dbReference>
<dbReference type="AlphaFoldDB" id="A0A7S0DTM0"/>
<protein>
    <submittedName>
        <fullName evidence="2">Uncharacterized protein</fullName>
    </submittedName>
</protein>
<comment type="similarity">
    <text evidence="1">Belongs to the Mo25 family.</text>
</comment>
<accession>A0A7S0DTM0</accession>
<gene>
    <name evidence="2" type="ORF">LAMO00422_LOCUS24089</name>
</gene>
<dbReference type="PANTHER" id="PTHR10182">
    <property type="entry name" value="CALCIUM-BINDING PROTEIN 39-RELATED"/>
    <property type="match status" value="1"/>
</dbReference>
<evidence type="ECO:0000313" key="2">
    <source>
        <dbReference type="EMBL" id="CAD8465121.1"/>
    </source>
</evidence>